<dbReference type="PROSITE" id="PS51352">
    <property type="entry name" value="THIOREDOXIN_2"/>
    <property type="match status" value="1"/>
</dbReference>
<reference evidence="4" key="1">
    <citation type="journal article" date="2019" name="Int. J. Syst. Evol. Microbiol.">
        <title>The Global Catalogue of Microorganisms (GCM) 10K type strain sequencing project: providing services to taxonomists for standard genome sequencing and annotation.</title>
        <authorList>
            <consortium name="The Broad Institute Genomics Platform"/>
            <consortium name="The Broad Institute Genome Sequencing Center for Infectious Disease"/>
            <person name="Wu L."/>
            <person name="Ma J."/>
        </authorList>
    </citation>
    <scope>NUCLEOTIDE SEQUENCE [LARGE SCALE GENOMIC DNA]</scope>
    <source>
        <strain evidence="4">KCTC 52232</strain>
    </source>
</reference>
<evidence type="ECO:0000313" key="3">
    <source>
        <dbReference type="EMBL" id="MFD2864725.1"/>
    </source>
</evidence>
<dbReference type="Proteomes" id="UP001597601">
    <property type="component" value="Unassembled WGS sequence"/>
</dbReference>
<protein>
    <submittedName>
        <fullName evidence="3">TlpA family protein disulfide reductase</fullName>
    </submittedName>
</protein>
<comment type="caution">
    <text evidence="3">The sequence shown here is derived from an EMBL/GenBank/DDBJ whole genome shotgun (WGS) entry which is preliminary data.</text>
</comment>
<organism evidence="3 4">
    <name type="scientific">Mucilaginibacter antarcticus</name>
    <dbReference type="NCBI Taxonomy" id="1855725"/>
    <lineage>
        <taxon>Bacteria</taxon>
        <taxon>Pseudomonadati</taxon>
        <taxon>Bacteroidota</taxon>
        <taxon>Sphingobacteriia</taxon>
        <taxon>Sphingobacteriales</taxon>
        <taxon>Sphingobacteriaceae</taxon>
        <taxon>Mucilaginibacter</taxon>
    </lineage>
</organism>
<feature type="chain" id="PRO_5045930250" evidence="1">
    <location>
        <begin position="24"/>
        <end position="474"/>
    </location>
</feature>
<keyword evidence="1" id="KW-0732">Signal</keyword>
<feature type="signal peptide" evidence="1">
    <location>
        <begin position="1"/>
        <end position="23"/>
    </location>
</feature>
<dbReference type="InterPro" id="IPR000866">
    <property type="entry name" value="AhpC/TSA"/>
</dbReference>
<proteinExistence type="predicted"/>
<dbReference type="PANTHER" id="PTHR42852">
    <property type="entry name" value="THIOL:DISULFIDE INTERCHANGE PROTEIN DSBE"/>
    <property type="match status" value="1"/>
</dbReference>
<feature type="domain" description="Thioredoxin" evidence="2">
    <location>
        <begin position="332"/>
        <end position="474"/>
    </location>
</feature>
<dbReference type="PANTHER" id="PTHR42852:SF17">
    <property type="entry name" value="THIOREDOXIN-LIKE PROTEIN HI_1115"/>
    <property type="match status" value="1"/>
</dbReference>
<name>A0ABW5XM29_9SPHI</name>
<dbReference type="EMBL" id="JBHUON010000008">
    <property type="protein sequence ID" value="MFD2864725.1"/>
    <property type="molecule type" value="Genomic_DNA"/>
</dbReference>
<dbReference type="RefSeq" id="WP_377125717.1">
    <property type="nucleotide sequence ID" value="NZ_JBHUON010000008.1"/>
</dbReference>
<dbReference type="InterPro" id="IPR013766">
    <property type="entry name" value="Thioredoxin_domain"/>
</dbReference>
<keyword evidence="4" id="KW-1185">Reference proteome</keyword>
<gene>
    <name evidence="3" type="ORF">ACFSYC_08510</name>
</gene>
<sequence>MLKQTLLTLICASILTLSASGQSADYQKNIVTKNTPKATITFSLQKIAGIGPSGSTSFGIGTFDAYSNEGQYKGYPKIKNRPTGLRNAVSYYYRLNEYQFYYQNYCEGIFSKEFFMENAATQRWNLADTIKLSRKPIKCGISVMAGYNAANDLVCIIDVDNNGDFGDDVLRPVTMNSFMVDPEVAVPVYTEYVEEKVIKNEKLRVLLKSDKRRSDGEKIELMFSFPEFRYVKFNYQGQPFFIITETEVSKSTIWIMPDVPNFTSAPNGRGIKLDQLVSIGDTDFRFSGYADNGNKITLTGDDLSGFSTSATANSKIAAKPHSSTKNKNIFSSQAGFLAPHIKGVNINPLAKDIAMLSTADLKGKYVFVDFWSTSCAPCIAEFPNLKAAYERFDRSKFEIVGVLDERDESITKRLINNRSMIWPTIKTNTKGTDITGYSVNSYPTSYLIDPAGKIIALDLRGEDLMNKLSALIKL</sequence>
<dbReference type="InterPro" id="IPR036249">
    <property type="entry name" value="Thioredoxin-like_sf"/>
</dbReference>
<dbReference type="SUPFAM" id="SSF52833">
    <property type="entry name" value="Thioredoxin-like"/>
    <property type="match status" value="1"/>
</dbReference>
<dbReference type="Gene3D" id="3.40.30.10">
    <property type="entry name" value="Glutaredoxin"/>
    <property type="match status" value="1"/>
</dbReference>
<evidence type="ECO:0000313" key="4">
    <source>
        <dbReference type="Proteomes" id="UP001597601"/>
    </source>
</evidence>
<dbReference type="Pfam" id="PF00578">
    <property type="entry name" value="AhpC-TSA"/>
    <property type="match status" value="1"/>
</dbReference>
<dbReference type="CDD" id="cd02966">
    <property type="entry name" value="TlpA_like_family"/>
    <property type="match status" value="1"/>
</dbReference>
<evidence type="ECO:0000256" key="1">
    <source>
        <dbReference type="SAM" id="SignalP"/>
    </source>
</evidence>
<dbReference type="InterPro" id="IPR050553">
    <property type="entry name" value="Thioredoxin_ResA/DsbE_sf"/>
</dbReference>
<accession>A0ABW5XM29</accession>
<evidence type="ECO:0000259" key="2">
    <source>
        <dbReference type="PROSITE" id="PS51352"/>
    </source>
</evidence>